<sequence length="124" mass="13872">MGFITFGQPFNLEDTHKIMENAKPDAFMFHAGTTKGGLMGFDTPDSIEETAMRSEEAFQIAKNYNPDLLLFAHGAAMETPEDAQYMLDNTSCQGVWTGSATERIPIEKAIFEVSERFANLRLKK</sequence>
<dbReference type="EMBL" id="LAZR01031665">
    <property type="protein sequence ID" value="KKL53069.1"/>
    <property type="molecule type" value="Genomic_DNA"/>
</dbReference>
<feature type="domain" description="TIM-barrel" evidence="1">
    <location>
        <begin position="1"/>
        <end position="119"/>
    </location>
</feature>
<dbReference type="Pfam" id="PF09370">
    <property type="entry name" value="PEP_hydrolase"/>
    <property type="match status" value="1"/>
</dbReference>
<dbReference type="PANTHER" id="PTHR31862:SF1">
    <property type="entry name" value="UPF0261 DOMAIN PROTEIN (AFU_ORTHOLOGUE AFUA_1G10120)"/>
    <property type="match status" value="1"/>
</dbReference>
<dbReference type="InterPro" id="IPR009215">
    <property type="entry name" value="TIM-br_IGPS-like"/>
</dbReference>
<gene>
    <name evidence="2" type="ORF">LCGC14_2279120</name>
</gene>
<dbReference type="InterPro" id="IPR013785">
    <property type="entry name" value="Aldolase_TIM"/>
</dbReference>
<evidence type="ECO:0000313" key="2">
    <source>
        <dbReference type="EMBL" id="KKL53069.1"/>
    </source>
</evidence>
<accession>A0A0F9CUY7</accession>
<comment type="caution">
    <text evidence="2">The sequence shown here is derived from an EMBL/GenBank/DDBJ whole genome shotgun (WGS) entry which is preliminary data.</text>
</comment>
<dbReference type="AlphaFoldDB" id="A0A0F9CUY7"/>
<protein>
    <recommendedName>
        <fullName evidence="1">TIM-barrel domain-containing protein</fullName>
    </recommendedName>
</protein>
<dbReference type="InterPro" id="IPR051353">
    <property type="entry name" value="Tobamovirus_resist_UPF0261"/>
</dbReference>
<evidence type="ECO:0000259" key="1">
    <source>
        <dbReference type="Pfam" id="PF09370"/>
    </source>
</evidence>
<organism evidence="2">
    <name type="scientific">marine sediment metagenome</name>
    <dbReference type="NCBI Taxonomy" id="412755"/>
    <lineage>
        <taxon>unclassified sequences</taxon>
        <taxon>metagenomes</taxon>
        <taxon>ecological metagenomes</taxon>
    </lineage>
</organism>
<reference evidence="2" key="1">
    <citation type="journal article" date="2015" name="Nature">
        <title>Complex archaea that bridge the gap between prokaryotes and eukaryotes.</title>
        <authorList>
            <person name="Spang A."/>
            <person name="Saw J.H."/>
            <person name="Jorgensen S.L."/>
            <person name="Zaremba-Niedzwiedzka K."/>
            <person name="Martijn J."/>
            <person name="Lind A.E."/>
            <person name="van Eijk R."/>
            <person name="Schleper C."/>
            <person name="Guy L."/>
            <person name="Ettema T.J."/>
        </authorList>
    </citation>
    <scope>NUCLEOTIDE SEQUENCE</scope>
</reference>
<dbReference type="Gene3D" id="3.20.20.70">
    <property type="entry name" value="Aldolase class I"/>
    <property type="match status" value="1"/>
</dbReference>
<proteinExistence type="predicted"/>
<name>A0A0F9CUY7_9ZZZZ</name>
<dbReference type="PANTHER" id="PTHR31862">
    <property type="entry name" value="UPF0261 DOMAIN PROTEIN (AFU_ORTHOLOGUE AFUA_1G10120)"/>
    <property type="match status" value="1"/>
</dbReference>